<organism evidence="1 2">
    <name type="scientific">Paenisporosarcina antarctica</name>
    <dbReference type="NCBI Taxonomy" id="417367"/>
    <lineage>
        <taxon>Bacteria</taxon>
        <taxon>Bacillati</taxon>
        <taxon>Bacillota</taxon>
        <taxon>Bacilli</taxon>
        <taxon>Bacillales</taxon>
        <taxon>Caryophanaceae</taxon>
        <taxon>Paenisporosarcina</taxon>
    </lineage>
</organism>
<proteinExistence type="predicted"/>
<reference evidence="1 2" key="1">
    <citation type="submission" date="2019-03" db="EMBL/GenBank/DDBJ databases">
        <title>Complete genome sequence of Paenisporosarcina antarctica CGMCC 1.6503T.</title>
        <authorList>
            <person name="Rong J.-C."/>
            <person name="Chi N.-Y."/>
            <person name="Zhang Q.-F."/>
        </authorList>
    </citation>
    <scope>NUCLEOTIDE SEQUENCE [LARGE SCALE GENOMIC DNA]</scope>
    <source>
        <strain evidence="1 2">CGMCC 1.6503</strain>
    </source>
</reference>
<name>A0A4P6ZU17_9BACL</name>
<keyword evidence="2" id="KW-1185">Reference proteome</keyword>
<dbReference type="OrthoDB" id="2966983at2"/>
<dbReference type="KEGG" id="panc:E2636_00380"/>
<dbReference type="RefSeq" id="WP_134208004.1">
    <property type="nucleotide sequence ID" value="NZ_CP038015.1"/>
</dbReference>
<accession>A0A4P6ZU17</accession>
<evidence type="ECO:0000313" key="1">
    <source>
        <dbReference type="EMBL" id="QBP39707.1"/>
    </source>
</evidence>
<evidence type="ECO:0000313" key="2">
    <source>
        <dbReference type="Proteomes" id="UP000294292"/>
    </source>
</evidence>
<dbReference type="EMBL" id="CP038015">
    <property type="protein sequence ID" value="QBP39707.1"/>
    <property type="molecule type" value="Genomic_DNA"/>
</dbReference>
<gene>
    <name evidence="1" type="ORF">E2636_00380</name>
</gene>
<dbReference type="Proteomes" id="UP000294292">
    <property type="component" value="Chromosome"/>
</dbReference>
<protein>
    <submittedName>
        <fullName evidence="1">Uncharacterized protein</fullName>
    </submittedName>
</protein>
<dbReference type="AlphaFoldDB" id="A0A4P6ZU17"/>
<sequence>MSIASESSKVNLAFLKNDLGLNQVRNTTLFQKDEFFIISPSVQNKKNWFDVSESVMDNFDPENQEGYLLIRFQDKFLMAKLQAFQKQMMINGSQASSKSKSPHWKFKVIEATSPYIVNMGDINLNYPIQMPSENQLKSFFNKES</sequence>